<gene>
    <name evidence="2" type="ORF">E1298_03680</name>
</gene>
<name>A0A4R5C9T8_9ACTN</name>
<feature type="region of interest" description="Disordered" evidence="1">
    <location>
        <begin position="1"/>
        <end position="68"/>
    </location>
</feature>
<evidence type="ECO:0008006" key="4">
    <source>
        <dbReference type="Google" id="ProtNLM"/>
    </source>
</evidence>
<organism evidence="2 3">
    <name type="scientific">Actinomadura rubrisoli</name>
    <dbReference type="NCBI Taxonomy" id="2530368"/>
    <lineage>
        <taxon>Bacteria</taxon>
        <taxon>Bacillati</taxon>
        <taxon>Actinomycetota</taxon>
        <taxon>Actinomycetes</taxon>
        <taxon>Streptosporangiales</taxon>
        <taxon>Thermomonosporaceae</taxon>
        <taxon>Actinomadura</taxon>
    </lineage>
</organism>
<dbReference type="Proteomes" id="UP000294513">
    <property type="component" value="Unassembled WGS sequence"/>
</dbReference>
<dbReference type="RefSeq" id="WP_131889309.1">
    <property type="nucleotide sequence ID" value="NZ_SMKU01000008.1"/>
</dbReference>
<accession>A0A4R5C9T8</accession>
<protein>
    <recommendedName>
        <fullName evidence="4">DUF5302 domain-containing protein</fullName>
    </recommendedName>
</protein>
<dbReference type="AlphaFoldDB" id="A0A4R5C9T8"/>
<keyword evidence="3" id="KW-1185">Reference proteome</keyword>
<dbReference type="EMBL" id="SMKU01000008">
    <property type="protein sequence ID" value="TDD96055.1"/>
    <property type="molecule type" value="Genomic_DNA"/>
</dbReference>
<feature type="compositionally biased region" description="Basic and acidic residues" evidence="1">
    <location>
        <begin position="52"/>
        <end position="61"/>
    </location>
</feature>
<evidence type="ECO:0000313" key="3">
    <source>
        <dbReference type="Proteomes" id="UP000294513"/>
    </source>
</evidence>
<comment type="caution">
    <text evidence="2">The sequence shown here is derived from an EMBL/GenBank/DDBJ whole genome shotgun (WGS) entry which is preliminary data.</text>
</comment>
<evidence type="ECO:0000313" key="2">
    <source>
        <dbReference type="EMBL" id="TDD96055.1"/>
    </source>
</evidence>
<proteinExistence type="predicted"/>
<dbReference type="Pfam" id="PF17227">
    <property type="entry name" value="DUF5302"/>
    <property type="match status" value="1"/>
</dbReference>
<sequence length="68" mass="7459">MADSSGEKDGSEKDGSEDDVKRRFREALERKRGAAAEKNAGAGGRSGSKVRGTHERADHQRQFRRKSG</sequence>
<evidence type="ECO:0000256" key="1">
    <source>
        <dbReference type="SAM" id="MobiDB-lite"/>
    </source>
</evidence>
<feature type="compositionally biased region" description="Basic and acidic residues" evidence="1">
    <location>
        <begin position="1"/>
        <end position="35"/>
    </location>
</feature>
<dbReference type="InterPro" id="IPR035172">
    <property type="entry name" value="DUF5302"/>
</dbReference>
<reference evidence="2 3" key="1">
    <citation type="submission" date="2019-03" db="EMBL/GenBank/DDBJ databases">
        <title>Draft genome sequences of novel Actinobacteria.</title>
        <authorList>
            <person name="Sahin N."/>
            <person name="Ay H."/>
            <person name="Saygin H."/>
        </authorList>
    </citation>
    <scope>NUCLEOTIDE SEQUENCE [LARGE SCALE GENOMIC DNA]</scope>
    <source>
        <strain evidence="2 3">H3C3</strain>
    </source>
</reference>